<reference evidence="7" key="1">
    <citation type="submission" date="2020-10" db="EMBL/GenBank/DDBJ databases">
        <authorList>
            <person name="Roach M.J.R."/>
        </authorList>
    </citation>
    <scope>NUCLEOTIDE SEQUENCE</scope>
    <source>
        <strain evidence="7">CBS 1945</strain>
    </source>
</reference>
<evidence type="ECO:0000256" key="4">
    <source>
        <dbReference type="ARBA" id="ARBA00022679"/>
    </source>
</evidence>
<evidence type="ECO:0000256" key="6">
    <source>
        <dbReference type="SAM" id="SignalP"/>
    </source>
</evidence>
<evidence type="ECO:0000256" key="1">
    <source>
        <dbReference type="ARBA" id="ARBA00004606"/>
    </source>
</evidence>
<dbReference type="InterPro" id="IPR002685">
    <property type="entry name" value="Glyco_trans_15"/>
</dbReference>
<evidence type="ECO:0000313" key="7">
    <source>
        <dbReference type="EMBL" id="QPG75438.1"/>
    </source>
</evidence>
<keyword evidence="6" id="KW-0732">Signal</keyword>
<sequence>MNPLRLRASVLLSTALLILVIWNIRQNSGNPGSPAYQTRDVYQTRDDSRLHLLSAPNSKFSERKETLDDGETIIYHKDYTEDLVRENATLFSLVRNGELYDMLRTIRNFEDRFNQFKHYGWIFANDEKFTESFQNQVKNLCSGSVTFVHLPEQMWNYPEFIDRAKADQARRKMQRQQIKYGGSESYRHMCRFFSGVFYRLEAMKKYRYFWRVEPDVEFKCSIKYDPFEVMRKENKMYGFTLAPLELHTTVPTLWNSALEYMAKYPERIAQDNNFLFLTDDDGKTFNMCHFWSNFEIGDLDFFRSDKYNHFFNFMDHKGGIYYERWGDAPIHSIAVSILLPHNRLKHFTSTGYLHKPNLQCDGSSEMMIENECICSPEDDGSWGDQSCIPKIYDIHKDWQRPWYAPKERYLPIHDNILRMMEEKRIQLREEGITEEVIEVRMNEYLASIHSPEEGE</sequence>
<dbReference type="InterPro" id="IPR029044">
    <property type="entry name" value="Nucleotide-diphossugar_trans"/>
</dbReference>
<dbReference type="GO" id="GO:0000026">
    <property type="term" value="F:alpha-1,2-mannosyltransferase activity"/>
    <property type="evidence" value="ECO:0007669"/>
    <property type="project" value="TreeGrafter"/>
</dbReference>
<dbReference type="GO" id="GO:0005794">
    <property type="term" value="C:Golgi apparatus"/>
    <property type="evidence" value="ECO:0007669"/>
    <property type="project" value="TreeGrafter"/>
</dbReference>
<keyword evidence="5" id="KW-0735">Signal-anchor</keyword>
<keyword evidence="8" id="KW-1185">Reference proteome</keyword>
<dbReference type="PANTHER" id="PTHR31121">
    <property type="entry name" value="ALPHA-1,2 MANNOSYLTRANSFERASE KTR1"/>
    <property type="match status" value="1"/>
</dbReference>
<proteinExistence type="inferred from homology"/>
<dbReference type="Proteomes" id="UP000662931">
    <property type="component" value="Chromosome 3"/>
</dbReference>
<dbReference type="GO" id="GO:0006487">
    <property type="term" value="P:protein N-linked glycosylation"/>
    <property type="evidence" value="ECO:0007669"/>
    <property type="project" value="TreeGrafter"/>
</dbReference>
<dbReference type="GeneID" id="62196193"/>
<evidence type="ECO:0000256" key="3">
    <source>
        <dbReference type="ARBA" id="ARBA00022676"/>
    </source>
</evidence>
<dbReference type="RefSeq" id="XP_038779003.1">
    <property type="nucleotide sequence ID" value="XM_038923075.1"/>
</dbReference>
<dbReference type="Gene3D" id="3.90.550.10">
    <property type="entry name" value="Spore Coat Polysaccharide Biosynthesis Protein SpsA, Chain A"/>
    <property type="match status" value="1"/>
</dbReference>
<keyword evidence="5" id="KW-0812">Transmembrane</keyword>
<keyword evidence="3" id="KW-0328">Glycosyltransferase</keyword>
<name>A0A875S3B8_EENNA</name>
<protein>
    <submittedName>
        <fullName evidence="7">Uncharacterized protein</fullName>
    </submittedName>
</protein>
<dbReference type="EMBL" id="CP064814">
    <property type="protein sequence ID" value="QPG75438.1"/>
    <property type="molecule type" value="Genomic_DNA"/>
</dbReference>
<evidence type="ECO:0000256" key="5">
    <source>
        <dbReference type="ARBA" id="ARBA00022968"/>
    </source>
</evidence>
<dbReference type="OrthoDB" id="439943at2759"/>
<gene>
    <name evidence="7" type="ORF">FOA43_002792</name>
</gene>
<feature type="chain" id="PRO_5034819773" evidence="6">
    <location>
        <begin position="30"/>
        <end position="455"/>
    </location>
</feature>
<comment type="similarity">
    <text evidence="2">Belongs to the glycosyltransferase 15 family.</text>
</comment>
<feature type="signal peptide" evidence="6">
    <location>
        <begin position="1"/>
        <end position="29"/>
    </location>
</feature>
<evidence type="ECO:0000313" key="8">
    <source>
        <dbReference type="Proteomes" id="UP000662931"/>
    </source>
</evidence>
<keyword evidence="4" id="KW-0808">Transferase</keyword>
<dbReference type="AlphaFoldDB" id="A0A875S3B8"/>
<dbReference type="FunFam" id="3.90.550.10:FF:000051">
    <property type="entry name" value="Alpha-1,2-mannosyltransferase (Ktr4)"/>
    <property type="match status" value="1"/>
</dbReference>
<dbReference type="SUPFAM" id="SSF53448">
    <property type="entry name" value="Nucleotide-diphospho-sugar transferases"/>
    <property type="match status" value="1"/>
</dbReference>
<dbReference type="GO" id="GO:0016020">
    <property type="term" value="C:membrane"/>
    <property type="evidence" value="ECO:0007669"/>
    <property type="project" value="UniProtKB-SubCell"/>
</dbReference>
<accession>A0A875S3B8</accession>
<comment type="subcellular location">
    <subcellularLocation>
        <location evidence="1">Membrane</location>
        <topology evidence="1">Single-pass type II membrane protein</topology>
    </subcellularLocation>
</comment>
<evidence type="ECO:0000256" key="2">
    <source>
        <dbReference type="ARBA" id="ARBA00007677"/>
    </source>
</evidence>
<organism evidence="7 8">
    <name type="scientific">Eeniella nana</name>
    <name type="common">Yeast</name>
    <name type="synonym">Brettanomyces nanus</name>
    <dbReference type="NCBI Taxonomy" id="13502"/>
    <lineage>
        <taxon>Eukaryota</taxon>
        <taxon>Fungi</taxon>
        <taxon>Dikarya</taxon>
        <taxon>Ascomycota</taxon>
        <taxon>Saccharomycotina</taxon>
        <taxon>Pichiomycetes</taxon>
        <taxon>Pichiales</taxon>
        <taxon>Pichiaceae</taxon>
        <taxon>Brettanomyces</taxon>
    </lineage>
</organism>
<dbReference type="GO" id="GO:0000032">
    <property type="term" value="P:cell wall mannoprotein biosynthetic process"/>
    <property type="evidence" value="ECO:0007669"/>
    <property type="project" value="TreeGrafter"/>
</dbReference>
<dbReference type="PANTHER" id="PTHR31121:SF6">
    <property type="entry name" value="ALPHA-1,2 MANNOSYLTRANSFERASE KTR1"/>
    <property type="match status" value="1"/>
</dbReference>
<dbReference type="Pfam" id="PF01793">
    <property type="entry name" value="Glyco_transf_15"/>
    <property type="match status" value="1"/>
</dbReference>
<dbReference type="KEGG" id="bnn:FOA43_002792"/>